<dbReference type="SUPFAM" id="SSF52540">
    <property type="entry name" value="P-loop containing nucleoside triphosphate hydrolases"/>
    <property type="match status" value="1"/>
</dbReference>
<dbReference type="Pfam" id="PF13401">
    <property type="entry name" value="AAA_22"/>
    <property type="match status" value="1"/>
</dbReference>
<dbReference type="EMBL" id="CP124545">
    <property type="protein sequence ID" value="WGV48453.2"/>
    <property type="molecule type" value="Genomic_DNA"/>
</dbReference>
<dbReference type="Proteomes" id="UP001230933">
    <property type="component" value="Chromosome"/>
</dbReference>
<protein>
    <submittedName>
        <fullName evidence="2">LuxR C-terminal-related transcriptional regulator</fullName>
    </submittedName>
</protein>
<evidence type="ECO:0000313" key="3">
    <source>
        <dbReference type="Proteomes" id="UP001230933"/>
    </source>
</evidence>
<dbReference type="GO" id="GO:0016887">
    <property type="term" value="F:ATP hydrolysis activity"/>
    <property type="evidence" value="ECO:0007669"/>
    <property type="project" value="InterPro"/>
</dbReference>
<dbReference type="InterPro" id="IPR049945">
    <property type="entry name" value="AAA_22"/>
</dbReference>
<dbReference type="PANTHER" id="PTHR47691:SF3">
    <property type="entry name" value="HTH-TYPE TRANSCRIPTIONAL REGULATOR RV0890C-RELATED"/>
    <property type="match status" value="1"/>
</dbReference>
<dbReference type="GO" id="GO:0003677">
    <property type="term" value="F:DNA binding"/>
    <property type="evidence" value="ECO:0007669"/>
    <property type="project" value="InterPro"/>
</dbReference>
<accession>A0AAX3V1N3</accession>
<dbReference type="CDD" id="cd06170">
    <property type="entry name" value="LuxR_C_like"/>
    <property type="match status" value="1"/>
</dbReference>
<dbReference type="InterPro" id="IPR000792">
    <property type="entry name" value="Tscrpt_reg_LuxR_C"/>
</dbReference>
<dbReference type="SMART" id="SM00421">
    <property type="entry name" value="HTH_LUXR"/>
    <property type="match status" value="1"/>
</dbReference>
<dbReference type="InterPro" id="IPR016032">
    <property type="entry name" value="Sig_transdc_resp-reg_C-effctor"/>
</dbReference>
<dbReference type="RefSeq" id="WP_308371124.1">
    <property type="nucleotide sequence ID" value="NZ_CP124545.1"/>
</dbReference>
<dbReference type="PRINTS" id="PR00038">
    <property type="entry name" value="HTHLUXR"/>
</dbReference>
<evidence type="ECO:0000259" key="1">
    <source>
        <dbReference type="PROSITE" id="PS50043"/>
    </source>
</evidence>
<dbReference type="PANTHER" id="PTHR47691">
    <property type="entry name" value="REGULATOR-RELATED"/>
    <property type="match status" value="1"/>
</dbReference>
<dbReference type="SUPFAM" id="SSF48452">
    <property type="entry name" value="TPR-like"/>
    <property type="match status" value="1"/>
</dbReference>
<dbReference type="GO" id="GO:0006355">
    <property type="term" value="P:regulation of DNA-templated transcription"/>
    <property type="evidence" value="ECO:0007669"/>
    <property type="project" value="InterPro"/>
</dbReference>
<dbReference type="SUPFAM" id="SSF46894">
    <property type="entry name" value="C-terminal effector domain of the bipartite response regulators"/>
    <property type="match status" value="1"/>
</dbReference>
<feature type="domain" description="HTH luxR-type" evidence="1">
    <location>
        <begin position="706"/>
        <end position="771"/>
    </location>
</feature>
<gene>
    <name evidence="2" type="ORF">QIE55_23380</name>
</gene>
<dbReference type="InterPro" id="IPR027417">
    <property type="entry name" value="P-loop_NTPase"/>
</dbReference>
<dbReference type="Gene3D" id="3.40.50.300">
    <property type="entry name" value="P-loop containing nucleotide triphosphate hydrolases"/>
    <property type="match status" value="1"/>
</dbReference>
<dbReference type="PROSITE" id="PS50043">
    <property type="entry name" value="HTH_LUXR_2"/>
    <property type="match status" value="1"/>
</dbReference>
<sequence>MASAVRAEADHRVVGNLPLELTSFVGRRRELADARRLFESSRLLTLTGVGGVGKTRLAIRLAGALQRVFSDGTWLVELGELSDPDLLADYVAVTLGVRPVSSSDPLRAVIDFCADRSLLLVFDNCEHLVDSVARLAGAILRRCAGVKILATSRESLGAGGEVVMRVPSLTTPELRGPRAFDGLARYESVLLFAERAATVVPGFVLTEGNRNAVARICHDLDGLPLPIELAAARLRSMSAEQIMDRLSDRYSLLTSGGRDVPSRQQTLRLSIDWSYDLCSPPEQQLWGRLTVFSGGFELDAAEGVCGQESSSTEVLDLVTALVEKSILIREEIDGTVRYHLLDLLREYGREKAEISNDYVELRWRHRDWFEALVVRAEAEWISDQQAAWIARLGRELHNVYDALEFSISTPGQTRSATRMVAALYRFWVLGGRIASARHWADRTLRASDGEPDTYRVEILCIDAVAHGMQGDLVRARGQVAESWRLAEVVGDVRSRGLAGWADGYVDTFNGEFDTAARKLEAAVSLFQSAENLEHKVAGLITLGLACIFTGALERSVECFDESLAITGPPHEVMYQASALSNLGLVDWFRGDLERARDHLARSLRATAASMNSAWCIEQLAWIAAAQRDWKQSAVLLGAAAMYWQKVGSRLAGLPILSPHHDKAANDAQKALGKSAFDKEFHRGIVMTEGEAVAYALDEHRRVPDTSSTEAIRLTRREQQVAELVALGLTNRAVAEHLVISPRTAQGHVEHVLTKLGFTSRAQIAAWVVSTAQERDSREVNGSADRN</sequence>
<dbReference type="InterPro" id="IPR036388">
    <property type="entry name" value="WH-like_DNA-bd_sf"/>
</dbReference>
<dbReference type="Pfam" id="PF00196">
    <property type="entry name" value="GerE"/>
    <property type="match status" value="1"/>
</dbReference>
<proteinExistence type="predicted"/>
<evidence type="ECO:0000313" key="2">
    <source>
        <dbReference type="EMBL" id="WGV48453.2"/>
    </source>
</evidence>
<reference evidence="2" key="1">
    <citation type="submission" date="2023-08" db="EMBL/GenBank/DDBJ databases">
        <title>Isolation and Characterization of Rhodococcus erythropolis MGMM8.</title>
        <authorList>
            <person name="Diabankana R.G.C."/>
            <person name="Afordoanyi D.M."/>
            <person name="Validov S.Z."/>
        </authorList>
    </citation>
    <scope>NUCLEOTIDE SEQUENCE</scope>
    <source>
        <strain evidence="2">MGMM8</strain>
    </source>
</reference>
<dbReference type="Gene3D" id="1.25.40.10">
    <property type="entry name" value="Tetratricopeptide repeat domain"/>
    <property type="match status" value="1"/>
</dbReference>
<dbReference type="AlphaFoldDB" id="A0AAX3V1N3"/>
<dbReference type="Gene3D" id="1.10.10.10">
    <property type="entry name" value="Winged helix-like DNA-binding domain superfamily/Winged helix DNA-binding domain"/>
    <property type="match status" value="1"/>
</dbReference>
<dbReference type="InterPro" id="IPR011990">
    <property type="entry name" value="TPR-like_helical_dom_sf"/>
</dbReference>
<organism evidence="2 3">
    <name type="scientific">Rhodococcus erythropolis</name>
    <name type="common">Arthrobacter picolinophilus</name>
    <dbReference type="NCBI Taxonomy" id="1833"/>
    <lineage>
        <taxon>Bacteria</taxon>
        <taxon>Bacillati</taxon>
        <taxon>Actinomycetota</taxon>
        <taxon>Actinomycetes</taxon>
        <taxon>Mycobacteriales</taxon>
        <taxon>Nocardiaceae</taxon>
        <taxon>Rhodococcus</taxon>
        <taxon>Rhodococcus erythropolis group</taxon>
    </lineage>
</organism>
<name>A0AAX3V1N3_RHOER</name>